<accession>A0A081PY64</accession>
<reference evidence="3 4" key="1">
    <citation type="submission" date="2015-02" db="EMBL/GenBank/DDBJ databases">
        <title>Evolution of amylase-binding proteins of oral streptococcal species.</title>
        <authorList>
            <person name="Haase E.M."/>
        </authorList>
    </citation>
    <scope>NUCLEOTIDE SEQUENCE [LARGE SCALE GENOMIC DNA]</scope>
    <source>
        <strain evidence="3 4">SK137</strain>
    </source>
</reference>
<dbReference type="PANTHER" id="PTHR40448">
    <property type="entry name" value="TWO-COMPONENT SENSOR HISTIDINE KINASE"/>
    <property type="match status" value="1"/>
</dbReference>
<dbReference type="InterPro" id="IPR032834">
    <property type="entry name" value="NatK-like_C"/>
</dbReference>
<dbReference type="Proteomes" id="UP000033415">
    <property type="component" value="Unassembled WGS sequence"/>
</dbReference>
<feature type="transmembrane region" description="Helical" evidence="1">
    <location>
        <begin position="53"/>
        <end position="71"/>
    </location>
</feature>
<keyword evidence="3" id="KW-0418">Kinase</keyword>
<name>A0A081PY64_STRMT</name>
<keyword evidence="1" id="KW-0472">Membrane</keyword>
<evidence type="ECO:0000313" key="3">
    <source>
        <dbReference type="EMBL" id="KJQ73433.1"/>
    </source>
</evidence>
<keyword evidence="1" id="KW-0812">Transmembrane</keyword>
<dbReference type="EMBL" id="JYGQ01000001">
    <property type="protein sequence ID" value="KJQ73433.1"/>
    <property type="molecule type" value="Genomic_DNA"/>
</dbReference>
<proteinExistence type="predicted"/>
<sequence>MIFFLNIIGVFLLLCIHTKVVGERLNLKKIGISIILFHLLTLLFIVLFKSTGFYFLGSLLIYPTFFILYTLSIGKLRSKVSLLLFYSLFPLGFWDVIRNFLGYFIISKIPILYRLYETNLGTMIFSLLAEIIVFFLISLFRYNFSHLKIKNLDRKTKFILITADILMLAYFILPSYINYSDKVSWDRMLDYKELWTAVYFLLFICFVNLLDRRLLQELQEKVVLQKEIQLQNLSNYSQQVEGLYQEIRSFRHDYANILSSLKIGIDQKDINLVSQVYDSVLKNSGEKLKGKRFDVAHLRNINDLALKSLLLSKLSEAQNLSVPVSLEIGEQFSIKNMEQIDFLTITSILLDNAIESAAEGGIAICFLEDTEWNKLVMIVKNSTLEREIELRDIFKRDNSSKGEGRGIGLANVRRILKSYPNVCLKTTSKNYIFTQILEIEL</sequence>
<feature type="transmembrane region" description="Helical" evidence="1">
    <location>
        <begin position="118"/>
        <end position="137"/>
    </location>
</feature>
<keyword evidence="3" id="KW-0808">Transferase</keyword>
<feature type="transmembrane region" description="Helical" evidence="1">
    <location>
        <begin position="194"/>
        <end position="211"/>
    </location>
</feature>
<feature type="transmembrane region" description="Helical" evidence="1">
    <location>
        <begin position="83"/>
        <end position="106"/>
    </location>
</feature>
<organism evidence="3 4">
    <name type="scientific">Streptococcus mitis</name>
    <dbReference type="NCBI Taxonomy" id="28037"/>
    <lineage>
        <taxon>Bacteria</taxon>
        <taxon>Bacillati</taxon>
        <taxon>Bacillota</taxon>
        <taxon>Bacilli</taxon>
        <taxon>Lactobacillales</taxon>
        <taxon>Streptococcaceae</taxon>
        <taxon>Streptococcus</taxon>
        <taxon>Streptococcus mitis group</taxon>
    </lineage>
</organism>
<keyword evidence="1" id="KW-1133">Transmembrane helix</keyword>
<dbReference type="GO" id="GO:0042802">
    <property type="term" value="F:identical protein binding"/>
    <property type="evidence" value="ECO:0007669"/>
    <property type="project" value="TreeGrafter"/>
</dbReference>
<feature type="transmembrane region" description="Helical" evidence="1">
    <location>
        <begin position="6"/>
        <end position="22"/>
    </location>
</feature>
<dbReference type="PANTHER" id="PTHR40448:SF1">
    <property type="entry name" value="TWO-COMPONENT SENSOR HISTIDINE KINASE"/>
    <property type="match status" value="1"/>
</dbReference>
<dbReference type="EC" id="2.7.3.-" evidence="3"/>
<gene>
    <name evidence="3" type="primary">hk13_2</name>
    <name evidence="3" type="ORF">TZ91_01042</name>
</gene>
<dbReference type="GO" id="GO:0016301">
    <property type="term" value="F:kinase activity"/>
    <property type="evidence" value="ECO:0007669"/>
    <property type="project" value="UniProtKB-KW"/>
</dbReference>
<dbReference type="RefSeq" id="WP_033687186.1">
    <property type="nucleotide sequence ID" value="NZ_JYGQ01000001.1"/>
</dbReference>
<dbReference type="Gene3D" id="3.30.565.10">
    <property type="entry name" value="Histidine kinase-like ATPase, C-terminal domain"/>
    <property type="match status" value="1"/>
</dbReference>
<feature type="domain" description="Sensor histidine kinase NatK-like C-terminal" evidence="2">
    <location>
        <begin position="337"/>
        <end position="439"/>
    </location>
</feature>
<dbReference type="AlphaFoldDB" id="A0A081PY64"/>
<dbReference type="PATRIC" id="fig|28037.100.peg.1340"/>
<evidence type="ECO:0000259" key="2">
    <source>
        <dbReference type="Pfam" id="PF14501"/>
    </source>
</evidence>
<evidence type="ECO:0000313" key="4">
    <source>
        <dbReference type="Proteomes" id="UP000033415"/>
    </source>
</evidence>
<evidence type="ECO:0000256" key="1">
    <source>
        <dbReference type="SAM" id="Phobius"/>
    </source>
</evidence>
<feature type="transmembrane region" description="Helical" evidence="1">
    <location>
        <begin position="29"/>
        <end position="47"/>
    </location>
</feature>
<protein>
    <submittedName>
        <fullName evidence="3">Histidine kinase</fullName>
        <ecNumber evidence="3">2.7.3.-</ecNumber>
    </submittedName>
</protein>
<dbReference type="SUPFAM" id="SSF55874">
    <property type="entry name" value="ATPase domain of HSP90 chaperone/DNA topoisomerase II/histidine kinase"/>
    <property type="match status" value="1"/>
</dbReference>
<feature type="transmembrane region" description="Helical" evidence="1">
    <location>
        <begin position="158"/>
        <end position="179"/>
    </location>
</feature>
<dbReference type="Pfam" id="PF14501">
    <property type="entry name" value="HATPase_c_5"/>
    <property type="match status" value="1"/>
</dbReference>
<comment type="caution">
    <text evidence="3">The sequence shown here is derived from an EMBL/GenBank/DDBJ whole genome shotgun (WGS) entry which is preliminary data.</text>
</comment>
<dbReference type="InterPro" id="IPR036890">
    <property type="entry name" value="HATPase_C_sf"/>
</dbReference>